<comment type="caution">
    <text evidence="2">The sequence shown here is derived from an EMBL/GenBank/DDBJ whole genome shotgun (WGS) entry which is preliminary data.</text>
</comment>
<dbReference type="Proteomes" id="UP000196317">
    <property type="component" value="Unassembled WGS sequence"/>
</dbReference>
<name>A0A1Y5MHY3_9BACT</name>
<evidence type="ECO:0000313" key="3">
    <source>
        <dbReference type="Proteomes" id="UP000196317"/>
    </source>
</evidence>
<dbReference type="GO" id="GO:0008483">
    <property type="term" value="F:transaminase activity"/>
    <property type="evidence" value="ECO:0007669"/>
    <property type="project" value="UniProtKB-KW"/>
</dbReference>
<dbReference type="AlphaFoldDB" id="A0A1Y5MHY3"/>
<organism evidence="2 3">
    <name type="scientific">Campylobacter concisus</name>
    <dbReference type="NCBI Taxonomy" id="199"/>
    <lineage>
        <taxon>Bacteria</taxon>
        <taxon>Pseudomonadati</taxon>
        <taxon>Campylobacterota</taxon>
        <taxon>Epsilonproteobacteria</taxon>
        <taxon>Campylobacterales</taxon>
        <taxon>Campylobacteraceae</taxon>
        <taxon>Campylobacter</taxon>
    </lineage>
</organism>
<reference evidence="2 3" key="1">
    <citation type="submission" date="2017-04" db="EMBL/GenBank/DDBJ databases">
        <title>Complete genome of Campylobacter concisus ATCC 33237T and draft genomes for an additional eight well characterized C. concisus strains.</title>
        <authorList>
            <person name="Cornelius A.J."/>
            <person name="Miller W.G."/>
            <person name="Lastovica A.J."/>
            <person name="On S.L."/>
            <person name="French N.P."/>
            <person name="Vandenberg O."/>
            <person name="Biggs P.J."/>
        </authorList>
    </citation>
    <scope>NUCLEOTIDE SEQUENCE [LARGE SCALE GENOMIC DNA]</scope>
    <source>
        <strain evidence="2 3">CCUG 19995</strain>
    </source>
</reference>
<protein>
    <submittedName>
        <fullName evidence="2">Aminotransferase</fullName>
    </submittedName>
</protein>
<keyword evidence="2" id="KW-0808">Transferase</keyword>
<feature type="region of interest" description="Disordered" evidence="1">
    <location>
        <begin position="760"/>
        <end position="785"/>
    </location>
</feature>
<accession>A0A1Y5MHY3</accession>
<keyword evidence="2" id="KW-0032">Aminotransferase</keyword>
<evidence type="ECO:0000313" key="2">
    <source>
        <dbReference type="EMBL" id="OUT06763.1"/>
    </source>
</evidence>
<proteinExistence type="predicted"/>
<sequence>MIVKISKGEKGVADYLKTDKKRDSKLTRDEKDDRLPLAGNLDLIEMSEKHQSKKKNKKHNYYHISLSFTSEEWNRLYESGNIYELIMDFLRITFPNHDIDELLFYAEAHLPIIKEEPYIPRPEGALENRTLNKKHKNGEPLKREPHIHLIVSFENMKFTHSVKTGGVIYTKGAAKQQVKAVMAKSAEKFKRVVNDILSNKYGLNNIEPLSMDEDQLEKQYESFKSAAQKVRKGKEKDMQMKIETDVVIEPKANTKEQNISVEELLADARNSTADYLLRMIEEDESFKKDYYDRAKRLNAVDIREFLPMINAKFNIAAKAEMVNDKYKVRVDGFKGTYNLTDLMCKIVYNGRKGALFHVVNELEQMLIELQANKNEPKITLSVSSDFNTPNKDPKTQVLNNWETIRIEPYNLKSILKNYSAISVASFKDKSEEASSIDGITPTLIYDIDSPKFTINDAQNLLQSKGIKGFIYPTSYQAPDAKVEKFKLIIPTTKAPSLNEYDEYIKEITRELGLYNIVNNQSLYPSNFHYTPVPGSEVVSIRGKTFDNTRAIEDASLKTDINNMEIKAISSNISIKELIEYFDESAVVKEYKNHQIISGKSGRYLYLPEENTAYSFSLNRHYTPYIYIRDKFDEAARKIKTRFLNDNVIKKLGLKQNEYEGLVKCIDGHLDINRYYLAFINRTENFKKYLPDIVKINYKGLIYNIKTYMKDWQDMQGFNKLKECYQTDKISLANDHISFGSLKITKQELYGQGLDSNFGVEQTKQPSNRAEAKEQNIKSGYDSLER</sequence>
<dbReference type="EMBL" id="NDYN01000012">
    <property type="protein sequence ID" value="OUT06763.1"/>
    <property type="molecule type" value="Genomic_DNA"/>
</dbReference>
<evidence type="ECO:0000256" key="1">
    <source>
        <dbReference type="SAM" id="MobiDB-lite"/>
    </source>
</evidence>
<dbReference type="RefSeq" id="WP_087583771.1">
    <property type="nucleotide sequence ID" value="NZ_NDYN01000012.1"/>
</dbReference>
<gene>
    <name evidence="2" type="ORF">B9N65_10350</name>
</gene>